<organism evidence="2 3">
    <name type="scientific">Candidatus Andersenbacteria bacterium RIFCSPHIGHO2_12_FULL_45_11</name>
    <dbReference type="NCBI Taxonomy" id="1797281"/>
    <lineage>
        <taxon>Bacteria</taxon>
        <taxon>Candidatus Anderseniibacteriota</taxon>
    </lineage>
</organism>
<dbReference type="CDD" id="cd02440">
    <property type="entry name" value="AdoMet_MTases"/>
    <property type="match status" value="1"/>
</dbReference>
<feature type="domain" description="Methyltransferase type 11" evidence="1">
    <location>
        <begin position="55"/>
        <end position="147"/>
    </location>
</feature>
<dbReference type="EMBL" id="MHHR01000026">
    <property type="protein sequence ID" value="OGY33865.1"/>
    <property type="molecule type" value="Genomic_DNA"/>
</dbReference>
<dbReference type="AlphaFoldDB" id="A0A1G1X1H1"/>
<dbReference type="GO" id="GO:0008757">
    <property type="term" value="F:S-adenosylmethionine-dependent methyltransferase activity"/>
    <property type="evidence" value="ECO:0007669"/>
    <property type="project" value="InterPro"/>
</dbReference>
<evidence type="ECO:0000259" key="1">
    <source>
        <dbReference type="Pfam" id="PF08241"/>
    </source>
</evidence>
<dbReference type="PANTHER" id="PTHR43861:SF1">
    <property type="entry name" value="TRANS-ACONITATE 2-METHYLTRANSFERASE"/>
    <property type="match status" value="1"/>
</dbReference>
<gene>
    <name evidence="2" type="ORF">A3D99_03970</name>
</gene>
<accession>A0A1G1X1H1</accession>
<dbReference type="SUPFAM" id="SSF53335">
    <property type="entry name" value="S-adenosyl-L-methionine-dependent methyltransferases"/>
    <property type="match status" value="1"/>
</dbReference>
<comment type="caution">
    <text evidence="2">The sequence shown here is derived from an EMBL/GenBank/DDBJ whole genome shotgun (WGS) entry which is preliminary data.</text>
</comment>
<evidence type="ECO:0000313" key="3">
    <source>
        <dbReference type="Proteomes" id="UP000177528"/>
    </source>
</evidence>
<dbReference type="Proteomes" id="UP000177528">
    <property type="component" value="Unassembled WGS sequence"/>
</dbReference>
<name>A0A1G1X1H1_9BACT</name>
<dbReference type="InterPro" id="IPR029063">
    <property type="entry name" value="SAM-dependent_MTases_sf"/>
</dbReference>
<dbReference type="Pfam" id="PF08241">
    <property type="entry name" value="Methyltransf_11"/>
    <property type="match status" value="1"/>
</dbReference>
<sequence>MISIYKYDRPGFDRAKTWSDRYRTMYASEKTFGDYEQQSFWPELKRLLQKDGAYLDVGCGIGGWVLFLNEFGYKTDGIDSNSGAIRAMSEYDPDLSLKIASTSAIPYKNEQFDGVLSIGSLEYSEGEVETSLREMYRVTKSGGFVCIEVPLANTLRRIFYIPLKKLEGMLKPGSQTPTFVYYLFGQDEFVQLVENAGFSVEVVLPHDLPDAKSHFGLYSNWLFLRGAKPYELNILGRLIKVICNGISPWIASTGIALIAKKG</sequence>
<dbReference type="PANTHER" id="PTHR43861">
    <property type="entry name" value="TRANS-ACONITATE 2-METHYLTRANSFERASE-RELATED"/>
    <property type="match status" value="1"/>
</dbReference>
<reference evidence="2 3" key="1">
    <citation type="journal article" date="2016" name="Nat. Commun.">
        <title>Thousands of microbial genomes shed light on interconnected biogeochemical processes in an aquifer system.</title>
        <authorList>
            <person name="Anantharaman K."/>
            <person name="Brown C.T."/>
            <person name="Hug L.A."/>
            <person name="Sharon I."/>
            <person name="Castelle C.J."/>
            <person name="Probst A.J."/>
            <person name="Thomas B.C."/>
            <person name="Singh A."/>
            <person name="Wilkins M.J."/>
            <person name="Karaoz U."/>
            <person name="Brodie E.L."/>
            <person name="Williams K.H."/>
            <person name="Hubbard S.S."/>
            <person name="Banfield J.F."/>
        </authorList>
    </citation>
    <scope>NUCLEOTIDE SEQUENCE [LARGE SCALE GENOMIC DNA]</scope>
</reference>
<dbReference type="InterPro" id="IPR013216">
    <property type="entry name" value="Methyltransf_11"/>
</dbReference>
<protein>
    <recommendedName>
        <fullName evidence="1">Methyltransferase type 11 domain-containing protein</fullName>
    </recommendedName>
</protein>
<dbReference type="Gene3D" id="3.40.50.150">
    <property type="entry name" value="Vaccinia Virus protein VP39"/>
    <property type="match status" value="1"/>
</dbReference>
<evidence type="ECO:0000313" key="2">
    <source>
        <dbReference type="EMBL" id="OGY33865.1"/>
    </source>
</evidence>
<proteinExistence type="predicted"/>